<dbReference type="AlphaFoldDB" id="A0A9P7KKG2"/>
<gene>
    <name evidence="2" type="ORF">H0H81_002181</name>
</gene>
<sequence length="95" mass="9503">MHPRKKTAMKISLTSSLLLLFLTLGAYAQSQSGTDSSMASATSTLSSSTLLPTTKPATATFSDSPAAVTNAALALSPGQGVTLAAMVGGVIVAIF</sequence>
<feature type="chain" id="PRO_5040503420" evidence="1">
    <location>
        <begin position="29"/>
        <end position="95"/>
    </location>
</feature>
<feature type="signal peptide" evidence="1">
    <location>
        <begin position="1"/>
        <end position="28"/>
    </location>
</feature>
<reference evidence="2" key="1">
    <citation type="submission" date="2021-02" db="EMBL/GenBank/DDBJ databases">
        <authorList>
            <person name="Nieuwenhuis M."/>
            <person name="Van De Peppel L.J.J."/>
        </authorList>
    </citation>
    <scope>NUCLEOTIDE SEQUENCE</scope>
    <source>
        <strain evidence="2">D49</strain>
    </source>
</reference>
<evidence type="ECO:0000313" key="2">
    <source>
        <dbReference type="EMBL" id="KAG5653114.1"/>
    </source>
</evidence>
<name>A0A9P7KKG2_9AGAR</name>
<dbReference type="EMBL" id="JABCKI010000073">
    <property type="protein sequence ID" value="KAG5653114.1"/>
    <property type="molecule type" value="Genomic_DNA"/>
</dbReference>
<keyword evidence="3" id="KW-1185">Reference proteome</keyword>
<evidence type="ECO:0000313" key="3">
    <source>
        <dbReference type="Proteomes" id="UP000717328"/>
    </source>
</evidence>
<keyword evidence="1" id="KW-0732">Signal</keyword>
<accession>A0A9P7KKG2</accession>
<comment type="caution">
    <text evidence="2">The sequence shown here is derived from an EMBL/GenBank/DDBJ whole genome shotgun (WGS) entry which is preliminary data.</text>
</comment>
<protein>
    <submittedName>
        <fullName evidence="2">Uncharacterized protein</fullName>
    </submittedName>
</protein>
<organism evidence="2 3">
    <name type="scientific">Sphagnurus paluster</name>
    <dbReference type="NCBI Taxonomy" id="117069"/>
    <lineage>
        <taxon>Eukaryota</taxon>
        <taxon>Fungi</taxon>
        <taxon>Dikarya</taxon>
        <taxon>Basidiomycota</taxon>
        <taxon>Agaricomycotina</taxon>
        <taxon>Agaricomycetes</taxon>
        <taxon>Agaricomycetidae</taxon>
        <taxon>Agaricales</taxon>
        <taxon>Tricholomatineae</taxon>
        <taxon>Lyophyllaceae</taxon>
        <taxon>Sphagnurus</taxon>
    </lineage>
</organism>
<evidence type="ECO:0000256" key="1">
    <source>
        <dbReference type="SAM" id="SignalP"/>
    </source>
</evidence>
<dbReference type="Proteomes" id="UP000717328">
    <property type="component" value="Unassembled WGS sequence"/>
</dbReference>
<proteinExistence type="predicted"/>
<reference evidence="2" key="2">
    <citation type="submission" date="2021-10" db="EMBL/GenBank/DDBJ databases">
        <title>Phylogenomics reveals ancestral predisposition of the termite-cultivated fungus Termitomyces towards a domesticated lifestyle.</title>
        <authorList>
            <person name="Auxier B."/>
            <person name="Grum-Grzhimaylo A."/>
            <person name="Cardenas M.E."/>
            <person name="Lodge J.D."/>
            <person name="Laessoe T."/>
            <person name="Pedersen O."/>
            <person name="Smith M.E."/>
            <person name="Kuyper T.W."/>
            <person name="Franco-Molano E.A."/>
            <person name="Baroni T.J."/>
            <person name="Aanen D.K."/>
        </authorList>
    </citation>
    <scope>NUCLEOTIDE SEQUENCE</scope>
    <source>
        <strain evidence="2">D49</strain>
    </source>
</reference>